<dbReference type="Proteomes" id="UP000765802">
    <property type="component" value="Unassembled WGS sequence"/>
</dbReference>
<reference evidence="25 26" key="1">
    <citation type="submission" date="2016-07" db="EMBL/GenBank/DDBJ databases">
        <title>Genome analysis of Flavihumibacter stibioxidans YS-17.</title>
        <authorList>
            <person name="Shi K."/>
            <person name="Han Y."/>
            <person name="Wang G."/>
        </authorList>
    </citation>
    <scope>NUCLEOTIDE SEQUENCE [LARGE SCALE GENOMIC DNA]</scope>
    <source>
        <strain evidence="25 26">YS-17</strain>
    </source>
</reference>
<evidence type="ECO:0000256" key="14">
    <source>
        <dbReference type="ARBA" id="ARBA00023098"/>
    </source>
</evidence>
<evidence type="ECO:0000256" key="19">
    <source>
        <dbReference type="ARBA" id="ARBA00031825"/>
    </source>
</evidence>
<keyword evidence="14" id="KW-0443">Lipid metabolism</keyword>
<evidence type="ECO:0000256" key="3">
    <source>
        <dbReference type="ARBA" id="ARBA00005119"/>
    </source>
</evidence>
<evidence type="ECO:0000256" key="23">
    <source>
        <dbReference type="ARBA" id="ARBA00033406"/>
    </source>
</evidence>
<evidence type="ECO:0000256" key="17">
    <source>
        <dbReference type="ARBA" id="ARBA00023264"/>
    </source>
</evidence>
<keyword evidence="12 25" id="KW-0548">Nucleotidyltransferase</keyword>
<dbReference type="EMBL" id="MBUA01000012">
    <property type="protein sequence ID" value="MBC6491144.1"/>
    <property type="molecule type" value="Genomic_DNA"/>
</dbReference>
<comment type="subcellular location">
    <subcellularLocation>
        <location evidence="2">Cell membrane</location>
        <topology evidence="2">Multi-pass membrane protein</topology>
    </subcellularLocation>
</comment>
<evidence type="ECO:0000256" key="24">
    <source>
        <dbReference type="SAM" id="Phobius"/>
    </source>
</evidence>
<name>A0ABR7M8H8_9BACT</name>
<evidence type="ECO:0000256" key="6">
    <source>
        <dbReference type="ARBA" id="ARBA00012487"/>
    </source>
</evidence>
<protein>
    <recommendedName>
        <fullName evidence="7">Phosphatidate cytidylyltransferase</fullName>
        <ecNumber evidence="6">2.7.7.41</ecNumber>
    </recommendedName>
    <alternativeName>
        <fullName evidence="20">CDP-DAG synthase</fullName>
    </alternativeName>
    <alternativeName>
        <fullName evidence="22">CDP-DG synthase</fullName>
    </alternativeName>
    <alternativeName>
        <fullName evidence="18">CDP-diacylglycerol synthase</fullName>
    </alternativeName>
    <alternativeName>
        <fullName evidence="21">CDP-diglyceride pyrophosphorylase</fullName>
    </alternativeName>
    <alternativeName>
        <fullName evidence="23">CDP-diglyceride synthase</fullName>
    </alternativeName>
    <alternativeName>
        <fullName evidence="19">CTP:phosphatidate cytidylyltransferase</fullName>
    </alternativeName>
</protein>
<feature type="transmembrane region" description="Helical" evidence="24">
    <location>
        <begin position="216"/>
        <end position="235"/>
    </location>
</feature>
<comment type="catalytic activity">
    <reaction evidence="1">
        <text>a 1,2-diacyl-sn-glycero-3-phosphate + CTP + H(+) = a CDP-1,2-diacyl-sn-glycerol + diphosphate</text>
        <dbReference type="Rhea" id="RHEA:16229"/>
        <dbReference type="ChEBI" id="CHEBI:15378"/>
        <dbReference type="ChEBI" id="CHEBI:33019"/>
        <dbReference type="ChEBI" id="CHEBI:37563"/>
        <dbReference type="ChEBI" id="CHEBI:58332"/>
        <dbReference type="ChEBI" id="CHEBI:58608"/>
        <dbReference type="EC" id="2.7.7.41"/>
    </reaction>
</comment>
<dbReference type="EC" id="2.7.7.41" evidence="6"/>
<keyword evidence="9" id="KW-0444">Lipid biosynthesis</keyword>
<evidence type="ECO:0000256" key="5">
    <source>
        <dbReference type="ARBA" id="ARBA00010185"/>
    </source>
</evidence>
<comment type="similarity">
    <text evidence="5">Belongs to the CDS family.</text>
</comment>
<evidence type="ECO:0000256" key="20">
    <source>
        <dbReference type="ARBA" id="ARBA00032253"/>
    </source>
</evidence>
<evidence type="ECO:0000256" key="21">
    <source>
        <dbReference type="ARBA" id="ARBA00032396"/>
    </source>
</evidence>
<evidence type="ECO:0000256" key="16">
    <source>
        <dbReference type="ARBA" id="ARBA00023209"/>
    </source>
</evidence>
<keyword evidence="10" id="KW-0808">Transferase</keyword>
<accession>A0ABR7M8H8</accession>
<evidence type="ECO:0000256" key="18">
    <source>
        <dbReference type="ARBA" id="ARBA00029893"/>
    </source>
</evidence>
<evidence type="ECO:0000256" key="7">
    <source>
        <dbReference type="ARBA" id="ARBA00019373"/>
    </source>
</evidence>
<keyword evidence="26" id="KW-1185">Reference proteome</keyword>
<proteinExistence type="inferred from homology"/>
<gene>
    <name evidence="25" type="ORF">BC349_08885</name>
</gene>
<evidence type="ECO:0000256" key="12">
    <source>
        <dbReference type="ARBA" id="ARBA00022695"/>
    </source>
</evidence>
<keyword evidence="8" id="KW-1003">Cell membrane</keyword>
<feature type="transmembrane region" description="Helical" evidence="24">
    <location>
        <begin position="34"/>
        <end position="53"/>
    </location>
</feature>
<keyword evidence="13 24" id="KW-1133">Transmembrane helix</keyword>
<comment type="pathway">
    <text evidence="4">Lipid metabolism.</text>
</comment>
<evidence type="ECO:0000256" key="11">
    <source>
        <dbReference type="ARBA" id="ARBA00022692"/>
    </source>
</evidence>
<feature type="transmembrane region" description="Helical" evidence="24">
    <location>
        <begin position="12"/>
        <end position="28"/>
    </location>
</feature>
<keyword evidence="17" id="KW-1208">Phospholipid metabolism</keyword>
<keyword evidence="11 24" id="KW-0812">Transmembrane</keyword>
<feature type="transmembrane region" description="Helical" evidence="24">
    <location>
        <begin position="126"/>
        <end position="144"/>
    </location>
</feature>
<comment type="pathway">
    <text evidence="3">Phospholipid metabolism; CDP-diacylglycerol biosynthesis; CDP-diacylglycerol from sn-glycerol 3-phosphate: step 3/3.</text>
</comment>
<keyword evidence="15 24" id="KW-0472">Membrane</keyword>
<dbReference type="PANTHER" id="PTHR46382:SF1">
    <property type="entry name" value="PHOSPHATIDATE CYTIDYLYLTRANSFERASE"/>
    <property type="match status" value="1"/>
</dbReference>
<dbReference type="PANTHER" id="PTHR46382">
    <property type="entry name" value="PHOSPHATIDATE CYTIDYLYLTRANSFERASE"/>
    <property type="match status" value="1"/>
</dbReference>
<feature type="transmembrane region" description="Helical" evidence="24">
    <location>
        <begin position="150"/>
        <end position="172"/>
    </location>
</feature>
<keyword evidence="16" id="KW-0594">Phospholipid biosynthesis</keyword>
<evidence type="ECO:0000256" key="2">
    <source>
        <dbReference type="ARBA" id="ARBA00004651"/>
    </source>
</evidence>
<evidence type="ECO:0000256" key="9">
    <source>
        <dbReference type="ARBA" id="ARBA00022516"/>
    </source>
</evidence>
<evidence type="ECO:0000256" key="1">
    <source>
        <dbReference type="ARBA" id="ARBA00001698"/>
    </source>
</evidence>
<feature type="transmembrane region" description="Helical" evidence="24">
    <location>
        <begin position="193"/>
        <end position="210"/>
    </location>
</feature>
<dbReference type="RefSeq" id="WP_187256466.1">
    <property type="nucleotide sequence ID" value="NZ_JBHULF010000014.1"/>
</dbReference>
<evidence type="ECO:0000256" key="15">
    <source>
        <dbReference type="ARBA" id="ARBA00023136"/>
    </source>
</evidence>
<evidence type="ECO:0000313" key="25">
    <source>
        <dbReference type="EMBL" id="MBC6491144.1"/>
    </source>
</evidence>
<organism evidence="25 26">
    <name type="scientific">Flavihumibacter stibioxidans</name>
    <dbReference type="NCBI Taxonomy" id="1834163"/>
    <lineage>
        <taxon>Bacteria</taxon>
        <taxon>Pseudomonadati</taxon>
        <taxon>Bacteroidota</taxon>
        <taxon>Chitinophagia</taxon>
        <taxon>Chitinophagales</taxon>
        <taxon>Chitinophagaceae</taxon>
        <taxon>Flavihumibacter</taxon>
    </lineage>
</organism>
<dbReference type="GO" id="GO:0016779">
    <property type="term" value="F:nucleotidyltransferase activity"/>
    <property type="evidence" value="ECO:0007669"/>
    <property type="project" value="UniProtKB-KW"/>
</dbReference>
<dbReference type="Pfam" id="PF01148">
    <property type="entry name" value="CTP_transf_1"/>
    <property type="match status" value="1"/>
</dbReference>
<feature type="transmembrane region" description="Helical" evidence="24">
    <location>
        <begin position="65"/>
        <end position="83"/>
    </location>
</feature>
<evidence type="ECO:0000256" key="8">
    <source>
        <dbReference type="ARBA" id="ARBA00022475"/>
    </source>
</evidence>
<evidence type="ECO:0000313" key="26">
    <source>
        <dbReference type="Proteomes" id="UP000765802"/>
    </source>
</evidence>
<feature type="transmembrane region" description="Helical" evidence="24">
    <location>
        <begin position="95"/>
        <end position="114"/>
    </location>
</feature>
<evidence type="ECO:0000256" key="22">
    <source>
        <dbReference type="ARBA" id="ARBA00032743"/>
    </source>
</evidence>
<evidence type="ECO:0000256" key="13">
    <source>
        <dbReference type="ARBA" id="ARBA00022989"/>
    </source>
</evidence>
<evidence type="ECO:0000256" key="10">
    <source>
        <dbReference type="ARBA" id="ARBA00022679"/>
    </source>
</evidence>
<evidence type="ECO:0000256" key="4">
    <source>
        <dbReference type="ARBA" id="ARBA00005189"/>
    </source>
</evidence>
<sequence>MAFNWQTFWTRAFTALIFVAVMLTGLLWNQWSFFILFTIVHFGCWVEYQRLVAKFEPDYAAITPFHRYGVMLAGWCFLLVFTSDEFSAGSLSLHAIGWWMGLLFLFMLPITELLFSRNIQLKNIRYSALGLLYISLSWGLLISLRTKPDYGYLLPLGIIFSIWINDTMAYLVGSMIGKTPLSAISPKKTWEGTIGGIIISIAAMCLLAWYTNLPILHTGIIATISAVAGTFGDLLESKLKRMAGVKDSGQIMPGHGGFMDRFDSLLFATPFVWLYVKLFL</sequence>
<comment type="caution">
    <text evidence="25">The sequence shown here is derived from an EMBL/GenBank/DDBJ whole genome shotgun (WGS) entry which is preliminary data.</text>
</comment>